<proteinExistence type="inferred from homology"/>
<keyword evidence="4" id="KW-1185">Reference proteome</keyword>
<dbReference type="InterPro" id="IPR008964">
    <property type="entry name" value="Invasin/intimin_cell_adhesion"/>
</dbReference>
<comment type="caution">
    <text evidence="3">The sequence shown here is derived from an EMBL/GenBank/DDBJ whole genome shotgun (WGS) entry which is preliminary data.</text>
</comment>
<dbReference type="SUPFAM" id="SSF49373">
    <property type="entry name" value="Invasin/intimin cell-adhesion fragments"/>
    <property type="match status" value="1"/>
</dbReference>
<dbReference type="SMART" id="SM00634">
    <property type="entry name" value="BID_1"/>
    <property type="match status" value="1"/>
</dbReference>
<dbReference type="InterPro" id="IPR013783">
    <property type="entry name" value="Ig-like_fold"/>
</dbReference>
<feature type="domain" description="Big-1" evidence="2">
    <location>
        <begin position="1"/>
        <end position="90"/>
    </location>
</feature>
<dbReference type="InterPro" id="IPR003344">
    <property type="entry name" value="Big_1_dom"/>
</dbReference>
<evidence type="ECO:0000313" key="4">
    <source>
        <dbReference type="Proteomes" id="UP000745663"/>
    </source>
</evidence>
<comment type="similarity">
    <text evidence="1">Belongs to the intimin/invasin family.</text>
</comment>
<organism evidence="3 4">
    <name type="scientific">Pseudomonas arcuscaelestis</name>
    <dbReference type="NCBI Taxonomy" id="2710591"/>
    <lineage>
        <taxon>Bacteria</taxon>
        <taxon>Pseudomonadati</taxon>
        <taxon>Pseudomonadota</taxon>
        <taxon>Gammaproteobacteria</taxon>
        <taxon>Pseudomonadales</taxon>
        <taxon>Pseudomonadaceae</taxon>
        <taxon>Pseudomonas</taxon>
    </lineage>
</organism>
<reference evidence="3 4" key="1">
    <citation type="submission" date="2020-08" db="EMBL/GenBank/DDBJ databases">
        <title>Description of novel Pseudomonas species.</title>
        <authorList>
            <person name="Duman M."/>
            <person name="Mulet M."/>
            <person name="Altun S."/>
            <person name="Saticioglu I.B."/>
            <person name="Lalucat J."/>
            <person name="Garcia-Valdes E."/>
        </authorList>
    </citation>
    <scope>NUCLEOTIDE SEQUENCE [LARGE SCALE GENOMIC DNA]</scope>
    <source>
        <strain evidence="3 4">P66</strain>
    </source>
</reference>
<evidence type="ECO:0000259" key="2">
    <source>
        <dbReference type="SMART" id="SM00634"/>
    </source>
</evidence>
<evidence type="ECO:0000256" key="1">
    <source>
        <dbReference type="ARBA" id="ARBA00010116"/>
    </source>
</evidence>
<protein>
    <submittedName>
        <fullName evidence="3">Ig-like domain-containing protein</fullName>
    </submittedName>
</protein>
<dbReference type="EMBL" id="JACOPV010000008">
    <property type="protein sequence ID" value="MBM5458676.1"/>
    <property type="molecule type" value="Genomic_DNA"/>
</dbReference>
<dbReference type="Proteomes" id="UP000745663">
    <property type="component" value="Unassembled WGS sequence"/>
</dbReference>
<evidence type="ECO:0000313" key="3">
    <source>
        <dbReference type="EMBL" id="MBM5458676.1"/>
    </source>
</evidence>
<name>A0ABS2C0B1_9PSED</name>
<sequence length="286" mass="30043">MKIELISNPVSLAATGEIATITARLTDYYGVGLGKGIVVNWNTTSGNLSVPQSETDEDSVATVQLRSSSVIGSATVTAVTSEDGGTGSIIIPFTDKWVPIAPAYTGWADYGAAYNCAAWTPATSSVASGASFTQSSTCAQNQIAYRQDREQSAVTGAIRNRGNAQPIYQTILITLTQTAVGTKPADVSIGGDDSVRYSKMSSDRNPNARFGFDYFLSLPNGGTTSAFVISGNKIEVEKRTDTQYRIIARGNGSHEGVIRFTATNGGSTVIKDVRVTINISYGGGGH</sequence>
<accession>A0ABS2C0B1</accession>
<dbReference type="RefSeq" id="WP_203584615.1">
    <property type="nucleotide sequence ID" value="NZ_JACOPV010000008.1"/>
</dbReference>
<dbReference type="Gene3D" id="2.60.40.10">
    <property type="entry name" value="Immunoglobulins"/>
    <property type="match status" value="1"/>
</dbReference>
<gene>
    <name evidence="3" type="ORF">H8F21_13995</name>
</gene>